<organism evidence="5 7">
    <name type="scientific">Staphylococcus petrasii</name>
    <dbReference type="NCBI Taxonomy" id="1276936"/>
    <lineage>
        <taxon>Bacteria</taxon>
        <taxon>Bacillati</taxon>
        <taxon>Bacillota</taxon>
        <taxon>Bacilli</taxon>
        <taxon>Bacillales</taxon>
        <taxon>Staphylococcaceae</taxon>
        <taxon>Staphylococcus</taxon>
    </lineage>
</organism>
<dbReference type="GO" id="GO:0003700">
    <property type="term" value="F:DNA-binding transcription factor activity"/>
    <property type="evidence" value="ECO:0007669"/>
    <property type="project" value="InterPro"/>
</dbReference>
<dbReference type="InterPro" id="IPR018060">
    <property type="entry name" value="HTH_AraC"/>
</dbReference>
<dbReference type="InterPro" id="IPR018062">
    <property type="entry name" value="HTH_AraC-typ_CS"/>
</dbReference>
<dbReference type="GO" id="GO:0043565">
    <property type="term" value="F:sequence-specific DNA binding"/>
    <property type="evidence" value="ECO:0007669"/>
    <property type="project" value="InterPro"/>
</dbReference>
<dbReference type="AlphaFoldDB" id="A0A380FVV8"/>
<evidence type="ECO:0000313" key="6">
    <source>
        <dbReference type="EMBL" id="TGE18226.1"/>
    </source>
</evidence>
<sequence length="294" mass="35129">MSRRMVITEDLEEKINYPDARWPHIILHTKLNETLLGYIPLHWHYALQFMYVTEGIIQVKIADNELVIEQGEGLFINSNIVHEIHEVQPNSRFYCWNVGLPDVTEYINFKYMNYIIDQASTIPFIKLERHIEEVVCLLDSIEKVGQTFIAQQGYYQLEVLSEFYRCLNYLLLIFGKYNKTNHYFFDPRVKQCIEYLQAHYQKKVTLQELSQLMQISEAETIKLFKRFVGDTPFNFLQNYRLEQSAKQLMYMKHSVTEVAMTCGFSTTSYFIQMFKQKYQLTPKQFQIQYAKDFK</sequence>
<dbReference type="Pfam" id="PF12833">
    <property type="entry name" value="HTH_18"/>
    <property type="match status" value="1"/>
</dbReference>
<dbReference type="EMBL" id="UHDO01000001">
    <property type="protein sequence ID" value="SUM42974.1"/>
    <property type="molecule type" value="Genomic_DNA"/>
</dbReference>
<feature type="domain" description="HTH araC/xylS-type" evidence="4">
    <location>
        <begin position="190"/>
        <end position="288"/>
    </location>
</feature>
<dbReference type="RefSeq" id="WP_103297927.1">
    <property type="nucleotide sequence ID" value="NZ_PPQT01000042.1"/>
</dbReference>
<evidence type="ECO:0000313" key="7">
    <source>
        <dbReference type="Proteomes" id="UP000254047"/>
    </source>
</evidence>
<dbReference type="PRINTS" id="PR00032">
    <property type="entry name" value="HTHARAC"/>
</dbReference>
<reference evidence="6 8" key="2">
    <citation type="submission" date="2019-04" db="EMBL/GenBank/DDBJ databases">
        <title>Genomic characterization of Staphylococcus petrasii strains.</title>
        <authorList>
            <person name="Vrbovska V."/>
            <person name="Kovarovic V."/>
            <person name="Maslanova I."/>
            <person name="Indrakova A."/>
            <person name="Petras P."/>
            <person name="Sedo O."/>
            <person name="Svec P."/>
            <person name="Fisarova L."/>
            <person name="Sedlacek I."/>
            <person name="Doskar J."/>
            <person name="Pantucek R."/>
        </authorList>
    </citation>
    <scope>NUCLEOTIDE SEQUENCE [LARGE SCALE GENOMIC DNA]</scope>
    <source>
        <strain evidence="6 8">P5404</strain>
    </source>
</reference>
<dbReference type="InterPro" id="IPR014710">
    <property type="entry name" value="RmlC-like_jellyroll"/>
</dbReference>
<dbReference type="Proteomes" id="UP000254047">
    <property type="component" value="Unassembled WGS sequence"/>
</dbReference>
<dbReference type="SMART" id="SM00342">
    <property type="entry name" value="HTH_ARAC"/>
    <property type="match status" value="1"/>
</dbReference>
<dbReference type="Proteomes" id="UP000297598">
    <property type="component" value="Unassembled WGS sequence"/>
</dbReference>
<name>A0A380FVV8_9STAP</name>
<dbReference type="InterPro" id="IPR011051">
    <property type="entry name" value="RmlC_Cupin_sf"/>
</dbReference>
<proteinExistence type="predicted"/>
<evidence type="ECO:0000256" key="3">
    <source>
        <dbReference type="ARBA" id="ARBA00023163"/>
    </source>
</evidence>
<keyword evidence="2" id="KW-0238">DNA-binding</keyword>
<dbReference type="Gene3D" id="1.10.10.60">
    <property type="entry name" value="Homeodomain-like"/>
    <property type="match status" value="2"/>
</dbReference>
<reference evidence="5 7" key="1">
    <citation type="submission" date="2018-06" db="EMBL/GenBank/DDBJ databases">
        <authorList>
            <consortium name="Pathogen Informatics"/>
            <person name="Doyle S."/>
        </authorList>
    </citation>
    <scope>NUCLEOTIDE SEQUENCE [LARGE SCALE GENOMIC DNA]</scope>
    <source>
        <strain evidence="5 7">NCTC13830</strain>
    </source>
</reference>
<evidence type="ECO:0000259" key="4">
    <source>
        <dbReference type="PROSITE" id="PS01124"/>
    </source>
</evidence>
<keyword evidence="3" id="KW-0804">Transcription</keyword>
<dbReference type="PANTHER" id="PTHR43280">
    <property type="entry name" value="ARAC-FAMILY TRANSCRIPTIONAL REGULATOR"/>
    <property type="match status" value="1"/>
</dbReference>
<dbReference type="InterPro" id="IPR009057">
    <property type="entry name" value="Homeodomain-like_sf"/>
</dbReference>
<dbReference type="SUPFAM" id="SSF51182">
    <property type="entry name" value="RmlC-like cupins"/>
    <property type="match status" value="1"/>
</dbReference>
<accession>A0A380FVV8</accession>
<dbReference type="PROSITE" id="PS00041">
    <property type="entry name" value="HTH_ARAC_FAMILY_1"/>
    <property type="match status" value="1"/>
</dbReference>
<gene>
    <name evidence="6" type="ORF">BJR09_04660</name>
    <name evidence="5" type="ORF">NCTC13830_00498</name>
</gene>
<dbReference type="InterPro" id="IPR003313">
    <property type="entry name" value="AraC-bd"/>
</dbReference>
<keyword evidence="8" id="KW-1185">Reference proteome</keyword>
<evidence type="ECO:0000256" key="2">
    <source>
        <dbReference type="ARBA" id="ARBA00023125"/>
    </source>
</evidence>
<keyword evidence="1" id="KW-0805">Transcription regulation</keyword>
<dbReference type="EMBL" id="SRLS01000005">
    <property type="protein sequence ID" value="TGE18226.1"/>
    <property type="molecule type" value="Genomic_DNA"/>
</dbReference>
<dbReference type="SUPFAM" id="SSF46689">
    <property type="entry name" value="Homeodomain-like"/>
    <property type="match status" value="2"/>
</dbReference>
<dbReference type="OrthoDB" id="9778008at2"/>
<evidence type="ECO:0000313" key="5">
    <source>
        <dbReference type="EMBL" id="SUM42974.1"/>
    </source>
</evidence>
<dbReference type="Gene3D" id="2.60.120.10">
    <property type="entry name" value="Jelly Rolls"/>
    <property type="match status" value="1"/>
</dbReference>
<dbReference type="InterPro" id="IPR020449">
    <property type="entry name" value="Tscrpt_reg_AraC-type_HTH"/>
</dbReference>
<dbReference type="PROSITE" id="PS01124">
    <property type="entry name" value="HTH_ARAC_FAMILY_2"/>
    <property type="match status" value="1"/>
</dbReference>
<dbReference type="PANTHER" id="PTHR43280:SF28">
    <property type="entry name" value="HTH-TYPE TRANSCRIPTIONAL ACTIVATOR RHAS"/>
    <property type="match status" value="1"/>
</dbReference>
<evidence type="ECO:0000256" key="1">
    <source>
        <dbReference type="ARBA" id="ARBA00023015"/>
    </source>
</evidence>
<protein>
    <submittedName>
        <fullName evidence="5 6">Transcriptional regulator</fullName>
    </submittedName>
</protein>
<dbReference type="Pfam" id="PF02311">
    <property type="entry name" value="AraC_binding"/>
    <property type="match status" value="1"/>
</dbReference>
<evidence type="ECO:0000313" key="8">
    <source>
        <dbReference type="Proteomes" id="UP000297598"/>
    </source>
</evidence>